<accession>A0ABU1DK01</accession>
<dbReference type="EMBL" id="JADBEO010000048">
    <property type="protein sequence ID" value="MDR4308353.1"/>
    <property type="molecule type" value="Genomic_DNA"/>
</dbReference>
<comment type="caution">
    <text evidence="1">The sequence shown here is derived from an EMBL/GenBank/DDBJ whole genome shotgun (WGS) entry which is preliminary data.</text>
</comment>
<evidence type="ECO:0000313" key="1">
    <source>
        <dbReference type="EMBL" id="MDR4308353.1"/>
    </source>
</evidence>
<organism evidence="1 2">
    <name type="scientific">Chelatococcus sambhunathii</name>
    <dbReference type="NCBI Taxonomy" id="363953"/>
    <lineage>
        <taxon>Bacteria</taxon>
        <taxon>Pseudomonadati</taxon>
        <taxon>Pseudomonadota</taxon>
        <taxon>Alphaproteobacteria</taxon>
        <taxon>Hyphomicrobiales</taxon>
        <taxon>Chelatococcaceae</taxon>
        <taxon>Chelatococcus</taxon>
    </lineage>
</organism>
<protein>
    <submittedName>
        <fullName evidence="1">Uncharacterized protein</fullName>
    </submittedName>
</protein>
<dbReference type="Proteomes" id="UP001181622">
    <property type="component" value="Unassembled WGS sequence"/>
</dbReference>
<reference evidence="1" key="1">
    <citation type="submission" date="2020-10" db="EMBL/GenBank/DDBJ databases">
        <authorList>
            <person name="Abbas A."/>
            <person name="Razzaq R."/>
            <person name="Waqas M."/>
            <person name="Abbas N."/>
            <person name="Nielsen T.K."/>
            <person name="Hansen L.H."/>
            <person name="Hussain S."/>
            <person name="Shahid M."/>
        </authorList>
    </citation>
    <scope>NUCLEOTIDE SEQUENCE</scope>
    <source>
        <strain evidence="1">S14</strain>
    </source>
</reference>
<evidence type="ECO:0000313" key="2">
    <source>
        <dbReference type="Proteomes" id="UP001181622"/>
    </source>
</evidence>
<name>A0ABU1DK01_9HYPH</name>
<sequence length="60" mass="6578">MGAIEIVMVLCLQAEPAACRVTREVQAAPLTACIVREGGDGPVPDRNWYVARYSCRWRAG</sequence>
<gene>
    <name evidence="1" type="ORF">IHQ68_17175</name>
</gene>
<dbReference type="RefSeq" id="WP_309394041.1">
    <property type="nucleotide sequence ID" value="NZ_JADBEO010000048.1"/>
</dbReference>
<keyword evidence="2" id="KW-1185">Reference proteome</keyword>
<proteinExistence type="predicted"/>